<evidence type="ECO:0000313" key="2">
    <source>
        <dbReference type="EMBL" id="AJT42190.1"/>
    </source>
</evidence>
<keyword evidence="3" id="KW-1185">Reference proteome</keyword>
<dbReference type="RefSeq" id="WP_045075979.1">
    <property type="nucleotide sequence ID" value="NZ_CP011005.1"/>
</dbReference>
<feature type="signal peptide" evidence="1">
    <location>
        <begin position="1"/>
        <end position="26"/>
    </location>
</feature>
<dbReference type="EMBL" id="CP011005">
    <property type="protein sequence ID" value="AJT42190.1"/>
    <property type="molecule type" value="Genomic_DNA"/>
</dbReference>
<gene>
    <name evidence="2" type="ORF">UM93_12995</name>
</gene>
<dbReference type="PATRIC" id="fig|1618207.4.peg.2634"/>
<accession>A0A0D4C1C1</accession>
<evidence type="ECO:0000313" key="3">
    <source>
        <dbReference type="Proteomes" id="UP000061839"/>
    </source>
</evidence>
<dbReference type="AlphaFoldDB" id="A0A0D4C1C1"/>
<organism evidence="2 3">
    <name type="scientific">Psychromicrobium lacuslunae</name>
    <dbReference type="NCBI Taxonomy" id="1618207"/>
    <lineage>
        <taxon>Bacteria</taxon>
        <taxon>Bacillati</taxon>
        <taxon>Actinomycetota</taxon>
        <taxon>Actinomycetes</taxon>
        <taxon>Micrococcales</taxon>
        <taxon>Micrococcaceae</taxon>
        <taxon>Psychromicrobium</taxon>
    </lineage>
</organism>
<sequence>MNWKRITAATAIGAALVAGTALPASAATTTVRAVQNVTTYSHCMELLNNVVRTYNNGGYYTVTAAWCFGERQLNGSLLYAGKVTLQKK</sequence>
<proteinExistence type="predicted"/>
<protein>
    <submittedName>
        <fullName evidence="2">Uncharacterized protein</fullName>
    </submittedName>
</protein>
<evidence type="ECO:0000256" key="1">
    <source>
        <dbReference type="SAM" id="SignalP"/>
    </source>
</evidence>
<dbReference type="HOGENOM" id="CLU_2462420_0_0_11"/>
<dbReference type="Proteomes" id="UP000061839">
    <property type="component" value="Chromosome"/>
</dbReference>
<name>A0A0D4C1C1_9MICC</name>
<feature type="chain" id="PRO_5002281196" evidence="1">
    <location>
        <begin position="27"/>
        <end position="88"/>
    </location>
</feature>
<keyword evidence="1" id="KW-0732">Signal</keyword>
<dbReference type="KEGG" id="ari:UM93_12995"/>
<reference evidence="2 3" key="1">
    <citation type="journal article" date="2015" name="Genome Announc.">
        <title>Complete Genome Sequencing of Protease-Producing Novel Arthrobacter sp. Strain IHBB 11108 Using PacBio Single-Molecule Real-Time Sequencing Technology.</title>
        <authorList>
            <person name="Kiran S."/>
            <person name="Swarnkar M.K."/>
            <person name="Pal M."/>
            <person name="Thakur R."/>
            <person name="Tewari R."/>
            <person name="Singh A.K."/>
            <person name="Gulati A."/>
        </authorList>
    </citation>
    <scope>NUCLEOTIDE SEQUENCE [LARGE SCALE GENOMIC DNA]</scope>
    <source>
        <strain evidence="2 3">IHBB 11108</strain>
    </source>
</reference>